<organism evidence="4 5">
    <name type="scientific">Aureicoccus marinus</name>
    <dbReference type="NCBI Taxonomy" id="754435"/>
    <lineage>
        <taxon>Bacteria</taxon>
        <taxon>Pseudomonadati</taxon>
        <taxon>Bacteroidota</taxon>
        <taxon>Flavobacteriia</taxon>
        <taxon>Flavobacteriales</taxon>
        <taxon>Flavobacteriaceae</taxon>
        <taxon>Aureicoccus</taxon>
    </lineage>
</organism>
<feature type="signal peptide" evidence="3">
    <location>
        <begin position="1"/>
        <end position="26"/>
    </location>
</feature>
<reference evidence="5" key="1">
    <citation type="submission" date="2016-11" db="EMBL/GenBank/DDBJ databases">
        <title>Trade-off between light-utilization and light-protection in marine flavobacteria.</title>
        <authorList>
            <person name="Kumagai Y."/>
            <person name="Yoshizawa S."/>
            <person name="Kogure K."/>
        </authorList>
    </citation>
    <scope>NUCLEOTIDE SEQUENCE [LARGE SCALE GENOMIC DNA]</scope>
    <source>
        <strain evidence="5">SG-18</strain>
    </source>
</reference>
<name>A0A2S7T8W7_9FLAO</name>
<dbReference type="OrthoDB" id="980033at2"/>
<dbReference type="EMBL" id="MQVX01000001">
    <property type="protein sequence ID" value="PQJ15957.1"/>
    <property type="molecule type" value="Genomic_DNA"/>
</dbReference>
<keyword evidence="2" id="KW-0812">Transmembrane</keyword>
<dbReference type="RefSeq" id="WP_105001625.1">
    <property type="nucleotide sequence ID" value="NZ_MQVX01000001.1"/>
</dbReference>
<proteinExistence type="predicted"/>
<keyword evidence="2" id="KW-1133">Transmembrane helix</keyword>
<accession>A0A2S7T8W7</accession>
<keyword evidence="2" id="KW-0472">Membrane</keyword>
<keyword evidence="5" id="KW-1185">Reference proteome</keyword>
<feature type="transmembrane region" description="Helical" evidence="2">
    <location>
        <begin position="153"/>
        <end position="172"/>
    </location>
</feature>
<comment type="caution">
    <text evidence="4">The sequence shown here is derived from an EMBL/GenBank/DDBJ whole genome shotgun (WGS) entry which is preliminary data.</text>
</comment>
<protein>
    <recommendedName>
        <fullName evidence="6">DUF4878 domain-containing protein</fullName>
    </recommendedName>
</protein>
<feature type="transmembrane region" description="Helical" evidence="2">
    <location>
        <begin position="223"/>
        <end position="244"/>
    </location>
</feature>
<evidence type="ECO:0000313" key="5">
    <source>
        <dbReference type="Proteomes" id="UP000239366"/>
    </source>
</evidence>
<feature type="compositionally biased region" description="Acidic residues" evidence="1">
    <location>
        <begin position="270"/>
        <end position="282"/>
    </location>
</feature>
<evidence type="ECO:0000313" key="4">
    <source>
        <dbReference type="EMBL" id="PQJ15957.1"/>
    </source>
</evidence>
<keyword evidence="3" id="KW-0732">Signal</keyword>
<evidence type="ECO:0000256" key="1">
    <source>
        <dbReference type="SAM" id="MobiDB-lite"/>
    </source>
</evidence>
<feature type="transmembrane region" description="Helical" evidence="2">
    <location>
        <begin position="184"/>
        <end position="203"/>
    </location>
</feature>
<dbReference type="Proteomes" id="UP000239366">
    <property type="component" value="Unassembled WGS sequence"/>
</dbReference>
<gene>
    <name evidence="4" type="ORF">BST99_09665</name>
</gene>
<dbReference type="PROSITE" id="PS51257">
    <property type="entry name" value="PROKAR_LIPOPROTEIN"/>
    <property type="match status" value="1"/>
</dbReference>
<feature type="chain" id="PRO_5015554236" description="DUF4878 domain-containing protein" evidence="3">
    <location>
        <begin position="27"/>
        <end position="282"/>
    </location>
</feature>
<evidence type="ECO:0000256" key="2">
    <source>
        <dbReference type="SAM" id="Phobius"/>
    </source>
</evidence>
<dbReference type="AlphaFoldDB" id="A0A2S7T8W7"/>
<sequence>MTKLKKTLLLILSVSLLTSCDFIKNAFTYKDTTEEFVDALIAEDYDKGLSYLATEHVAYQGANRDSLKIGLRNFGQLIVDNFGKELDYKFMTAHKTFSTIEGQSTAPNTTLARIEFANETEFGVFEIIFDDSTNKILRIDTLDVKEPIPDMTFFWLVGLLAICVPIFNIWVIRKIKKSKVKRKWLKYLGVLIFNVPSFTYNAVQGLSFSLLSFQFLFGIGFYYMGYLGSVWTVGIPLGGLYWLWRLKVRSKKEAAEAKAQAEVEAKAEAEPEAEDLSEQEDE</sequence>
<feature type="region of interest" description="Disordered" evidence="1">
    <location>
        <begin position="262"/>
        <end position="282"/>
    </location>
</feature>
<evidence type="ECO:0008006" key="6">
    <source>
        <dbReference type="Google" id="ProtNLM"/>
    </source>
</evidence>
<evidence type="ECO:0000256" key="3">
    <source>
        <dbReference type="SAM" id="SignalP"/>
    </source>
</evidence>